<organism evidence="1">
    <name type="scientific">uncultured Caudovirales phage</name>
    <dbReference type="NCBI Taxonomy" id="2100421"/>
    <lineage>
        <taxon>Viruses</taxon>
        <taxon>Duplodnaviria</taxon>
        <taxon>Heunggongvirae</taxon>
        <taxon>Uroviricota</taxon>
        <taxon>Caudoviricetes</taxon>
        <taxon>Peduoviridae</taxon>
        <taxon>Maltschvirus</taxon>
        <taxon>Maltschvirus maltsch</taxon>
    </lineage>
</organism>
<sequence length="97" mass="11299">MFETIYTVQIKTLLFEISIVCSQLLDNDEPIAFDLSTELNQWWIDDKDYKTTPNAITLGVWLKTMELLKQDKSYSSRNLTCKSVLFESPSKIVRFTP</sequence>
<proteinExistence type="predicted"/>
<accession>A0A6J7XBD3</accession>
<evidence type="ECO:0000313" key="1">
    <source>
        <dbReference type="EMBL" id="CAB5226193.1"/>
    </source>
</evidence>
<name>A0A6J7XBD3_9CAUD</name>
<protein>
    <submittedName>
        <fullName evidence="1">Uncharacterized protein</fullName>
    </submittedName>
</protein>
<gene>
    <name evidence="1" type="ORF">UFOVP755_98</name>
</gene>
<dbReference type="EMBL" id="LR798356">
    <property type="protein sequence ID" value="CAB5226193.1"/>
    <property type="molecule type" value="Genomic_DNA"/>
</dbReference>
<reference evidence="1" key="1">
    <citation type="submission" date="2020-05" db="EMBL/GenBank/DDBJ databases">
        <authorList>
            <person name="Chiriac C."/>
            <person name="Salcher M."/>
            <person name="Ghai R."/>
            <person name="Kavagutti S V."/>
        </authorList>
    </citation>
    <scope>NUCLEOTIDE SEQUENCE</scope>
</reference>